<sequence>MAGVANNIQKILRHHVPMIRFKYGVNHSDSTNHAPKENKSESNTAKTSGATTSSQSKISQRSGSLEFSQIPNKYRRRQLTQEEIDLVTIGGST</sequence>
<dbReference type="InterPro" id="IPR020373">
    <property type="entry name" value="Kgd4/YMR-31"/>
</dbReference>
<organism evidence="5 7">
    <name type="scientific">Adineta steineri</name>
    <dbReference type="NCBI Taxonomy" id="433720"/>
    <lineage>
        <taxon>Eukaryota</taxon>
        <taxon>Metazoa</taxon>
        <taxon>Spiralia</taxon>
        <taxon>Gnathifera</taxon>
        <taxon>Rotifera</taxon>
        <taxon>Eurotatoria</taxon>
        <taxon>Bdelloidea</taxon>
        <taxon>Adinetida</taxon>
        <taxon>Adinetidae</taxon>
        <taxon>Adineta</taxon>
    </lineage>
</organism>
<evidence type="ECO:0000256" key="1">
    <source>
        <dbReference type="ARBA" id="ARBA00004173"/>
    </source>
</evidence>
<comment type="subcellular location">
    <subcellularLocation>
        <location evidence="1">Mitochondrion</location>
    </subcellularLocation>
</comment>
<gene>
    <name evidence="5" type="ORF">JYZ213_LOCUS24635</name>
    <name evidence="6" type="ORF">OXD698_LOCUS3158</name>
</gene>
<dbReference type="Proteomes" id="UP000663844">
    <property type="component" value="Unassembled WGS sequence"/>
</dbReference>
<evidence type="ECO:0000313" key="7">
    <source>
        <dbReference type="Proteomes" id="UP000663845"/>
    </source>
</evidence>
<comment type="similarity">
    <text evidence="3">Belongs to the alpha-ketoglutarate dehydrogenase component 4 family.</text>
</comment>
<comment type="caution">
    <text evidence="5">The sequence shown here is derived from an EMBL/GenBank/DDBJ whole genome shotgun (WGS) entry which is preliminary data.</text>
</comment>
<name>A0A814TEJ2_9BILA</name>
<dbReference type="Proteomes" id="UP000663845">
    <property type="component" value="Unassembled WGS sequence"/>
</dbReference>
<feature type="compositionally biased region" description="Low complexity" evidence="4">
    <location>
        <begin position="53"/>
        <end position="64"/>
    </location>
</feature>
<evidence type="ECO:0000256" key="3">
    <source>
        <dbReference type="ARBA" id="ARBA00043970"/>
    </source>
</evidence>
<feature type="compositionally biased region" description="Polar residues" evidence="4">
    <location>
        <begin position="41"/>
        <end position="52"/>
    </location>
</feature>
<proteinExistence type="inferred from homology"/>
<evidence type="ECO:0000313" key="6">
    <source>
        <dbReference type="EMBL" id="CAF3535351.1"/>
    </source>
</evidence>
<evidence type="ECO:0000256" key="2">
    <source>
        <dbReference type="ARBA" id="ARBA00023128"/>
    </source>
</evidence>
<protein>
    <recommendedName>
        <fullName evidence="8">28S ribosomal protein S36, mitochondrial</fullName>
    </recommendedName>
</protein>
<dbReference type="EMBL" id="CAJOAZ010000110">
    <property type="protein sequence ID" value="CAF3535351.1"/>
    <property type="molecule type" value="Genomic_DNA"/>
</dbReference>
<evidence type="ECO:0008006" key="8">
    <source>
        <dbReference type="Google" id="ProtNLM"/>
    </source>
</evidence>
<dbReference type="GO" id="GO:0006103">
    <property type="term" value="P:2-oxoglutarate metabolic process"/>
    <property type="evidence" value="ECO:0007669"/>
    <property type="project" value="InterPro"/>
</dbReference>
<reference evidence="5" key="1">
    <citation type="submission" date="2021-02" db="EMBL/GenBank/DDBJ databases">
        <authorList>
            <person name="Nowell W R."/>
        </authorList>
    </citation>
    <scope>NUCLEOTIDE SEQUENCE</scope>
</reference>
<evidence type="ECO:0000256" key="4">
    <source>
        <dbReference type="SAM" id="MobiDB-lite"/>
    </source>
</evidence>
<keyword evidence="2" id="KW-0496">Mitochondrion</keyword>
<dbReference type="EMBL" id="CAJNOG010000305">
    <property type="protein sequence ID" value="CAF1160765.1"/>
    <property type="molecule type" value="Genomic_DNA"/>
</dbReference>
<dbReference type="GO" id="GO:0005739">
    <property type="term" value="C:mitochondrion"/>
    <property type="evidence" value="ECO:0007669"/>
    <property type="project" value="UniProtKB-SubCell"/>
</dbReference>
<accession>A0A814TEJ2</accession>
<dbReference type="AlphaFoldDB" id="A0A814TEJ2"/>
<dbReference type="Pfam" id="PF10937">
    <property type="entry name" value="Kgd4-YMR31"/>
    <property type="match status" value="1"/>
</dbReference>
<feature type="region of interest" description="Disordered" evidence="4">
    <location>
        <begin position="24"/>
        <end position="93"/>
    </location>
</feature>
<evidence type="ECO:0000313" key="5">
    <source>
        <dbReference type="EMBL" id="CAF1160765.1"/>
    </source>
</evidence>